<evidence type="ECO:0000313" key="1">
    <source>
        <dbReference type="EMBL" id="KAF2010456.1"/>
    </source>
</evidence>
<sequence length="158" mass="17488">MTGEGRGRSCRVTIFPGCGQLVMDGVRDAVHTVCMYVCMCECVCLHLHTCLCLAQNGAERSDDVGDGEGDGPRRPWCLLRFLQSGFFVLSWHAYCMVSWRHGRKGGRAGPSLLWVDGGGRMLNRVRCCDWATRSVSDWGSKGKGFRNRGTGSRFLCCN</sequence>
<organism evidence="1 2">
    <name type="scientific">Aaosphaeria arxii CBS 175.79</name>
    <dbReference type="NCBI Taxonomy" id="1450172"/>
    <lineage>
        <taxon>Eukaryota</taxon>
        <taxon>Fungi</taxon>
        <taxon>Dikarya</taxon>
        <taxon>Ascomycota</taxon>
        <taxon>Pezizomycotina</taxon>
        <taxon>Dothideomycetes</taxon>
        <taxon>Pleosporomycetidae</taxon>
        <taxon>Pleosporales</taxon>
        <taxon>Pleosporales incertae sedis</taxon>
        <taxon>Aaosphaeria</taxon>
    </lineage>
</organism>
<proteinExistence type="predicted"/>
<protein>
    <submittedName>
        <fullName evidence="1">Uncharacterized protein</fullName>
    </submittedName>
</protein>
<dbReference type="Proteomes" id="UP000799778">
    <property type="component" value="Unassembled WGS sequence"/>
</dbReference>
<dbReference type="EMBL" id="ML978076">
    <property type="protein sequence ID" value="KAF2010456.1"/>
    <property type="molecule type" value="Genomic_DNA"/>
</dbReference>
<dbReference type="AlphaFoldDB" id="A0A6A5XCA7"/>
<evidence type="ECO:0000313" key="2">
    <source>
        <dbReference type="Proteomes" id="UP000799778"/>
    </source>
</evidence>
<name>A0A6A5XCA7_9PLEO</name>
<accession>A0A6A5XCA7</accession>
<reference evidence="1" key="1">
    <citation type="journal article" date="2020" name="Stud. Mycol.">
        <title>101 Dothideomycetes genomes: a test case for predicting lifestyles and emergence of pathogens.</title>
        <authorList>
            <person name="Haridas S."/>
            <person name="Albert R."/>
            <person name="Binder M."/>
            <person name="Bloem J."/>
            <person name="Labutti K."/>
            <person name="Salamov A."/>
            <person name="Andreopoulos B."/>
            <person name="Baker S."/>
            <person name="Barry K."/>
            <person name="Bills G."/>
            <person name="Bluhm B."/>
            <person name="Cannon C."/>
            <person name="Castanera R."/>
            <person name="Culley D."/>
            <person name="Daum C."/>
            <person name="Ezra D."/>
            <person name="Gonzalez J."/>
            <person name="Henrissat B."/>
            <person name="Kuo A."/>
            <person name="Liang C."/>
            <person name="Lipzen A."/>
            <person name="Lutzoni F."/>
            <person name="Magnuson J."/>
            <person name="Mondo S."/>
            <person name="Nolan M."/>
            <person name="Ohm R."/>
            <person name="Pangilinan J."/>
            <person name="Park H.-J."/>
            <person name="Ramirez L."/>
            <person name="Alfaro M."/>
            <person name="Sun H."/>
            <person name="Tritt A."/>
            <person name="Yoshinaga Y."/>
            <person name="Zwiers L.-H."/>
            <person name="Turgeon B."/>
            <person name="Goodwin S."/>
            <person name="Spatafora J."/>
            <person name="Crous P."/>
            <person name="Grigoriev I."/>
        </authorList>
    </citation>
    <scope>NUCLEOTIDE SEQUENCE</scope>
    <source>
        <strain evidence="1">CBS 175.79</strain>
    </source>
</reference>
<gene>
    <name evidence="1" type="ORF">BU24DRAFT_58714</name>
</gene>
<dbReference type="GeneID" id="54291837"/>
<keyword evidence="2" id="KW-1185">Reference proteome</keyword>
<dbReference type="RefSeq" id="XP_033378795.1">
    <property type="nucleotide sequence ID" value="XM_033534440.1"/>
</dbReference>